<reference evidence="1 2" key="1">
    <citation type="journal article" date="2015" name="Genome Announc.">
        <title>Expanding the biotechnology potential of lactobacilli through comparative genomics of 213 strains and associated genera.</title>
        <authorList>
            <person name="Sun Z."/>
            <person name="Harris H.M."/>
            <person name="McCann A."/>
            <person name="Guo C."/>
            <person name="Argimon S."/>
            <person name="Zhang W."/>
            <person name="Yang X."/>
            <person name="Jeffery I.B."/>
            <person name="Cooney J.C."/>
            <person name="Kagawa T.F."/>
            <person name="Liu W."/>
            <person name="Song Y."/>
            <person name="Salvetti E."/>
            <person name="Wrobel A."/>
            <person name="Rasinkangas P."/>
            <person name="Parkhill J."/>
            <person name="Rea M.C."/>
            <person name="O'Sullivan O."/>
            <person name="Ritari J."/>
            <person name="Douillard F.P."/>
            <person name="Paul Ross R."/>
            <person name="Yang R."/>
            <person name="Briner A.E."/>
            <person name="Felis G.E."/>
            <person name="de Vos W.M."/>
            <person name="Barrangou R."/>
            <person name="Klaenhammer T.R."/>
            <person name="Caufield P.W."/>
            <person name="Cui Y."/>
            <person name="Zhang H."/>
            <person name="O'Toole P.W."/>
        </authorList>
    </citation>
    <scope>NUCLEOTIDE SEQUENCE [LARGE SCALE GENOMIC DNA]</scope>
    <source>
        <strain evidence="1 2">DSM 19682</strain>
    </source>
</reference>
<gene>
    <name evidence="1" type="ORF">FD03_GL002486</name>
</gene>
<sequence length="99" mass="11462">MSLTAMEQHATKRELQENFELSGLSVAQAAADLQTTPTYLQQVLDLNVRHIEDPWIVRNYLNQVLRQQHQTPIPYSRLIGSPADYWFLNEARVNRGQLN</sequence>
<proteinExistence type="predicted"/>
<evidence type="ECO:0000313" key="2">
    <source>
        <dbReference type="Proteomes" id="UP000051248"/>
    </source>
</evidence>
<evidence type="ECO:0000313" key="1">
    <source>
        <dbReference type="EMBL" id="KRK78709.1"/>
    </source>
</evidence>
<dbReference type="Pfam" id="PF10078">
    <property type="entry name" value="DUF2316"/>
    <property type="match status" value="1"/>
</dbReference>
<dbReference type="PATRIC" id="fig|1423775.4.peg.2529"/>
<dbReference type="eggNOG" id="COG4367">
    <property type="taxonomic scope" value="Bacteria"/>
</dbReference>
<keyword evidence="2" id="KW-1185">Reference proteome</keyword>
<name>A0A0R1K5B7_9LACO</name>
<accession>A0A0R1K5B7</accession>
<comment type="caution">
    <text evidence="1">The sequence shown here is derived from an EMBL/GenBank/DDBJ whole genome shotgun (WGS) entry which is preliminary data.</text>
</comment>
<dbReference type="InterPro" id="IPR018757">
    <property type="entry name" value="DUF2316"/>
</dbReference>
<dbReference type="STRING" id="1423775.FD03_GL002486"/>
<organism evidence="1 2">
    <name type="scientific">Companilactobacillus nodensis DSM 19682 = JCM 14932 = NBRC 107160</name>
    <dbReference type="NCBI Taxonomy" id="1423775"/>
    <lineage>
        <taxon>Bacteria</taxon>
        <taxon>Bacillati</taxon>
        <taxon>Bacillota</taxon>
        <taxon>Bacilli</taxon>
        <taxon>Lactobacillales</taxon>
        <taxon>Lactobacillaceae</taxon>
        <taxon>Companilactobacillus</taxon>
    </lineage>
</organism>
<dbReference type="EMBL" id="AZDZ01000022">
    <property type="protein sequence ID" value="KRK78709.1"/>
    <property type="molecule type" value="Genomic_DNA"/>
</dbReference>
<evidence type="ECO:0008006" key="3">
    <source>
        <dbReference type="Google" id="ProtNLM"/>
    </source>
</evidence>
<protein>
    <recommendedName>
        <fullName evidence="3">DUF2316 family protein</fullName>
    </recommendedName>
</protein>
<dbReference type="Proteomes" id="UP000051248">
    <property type="component" value="Unassembled WGS sequence"/>
</dbReference>
<dbReference type="AlphaFoldDB" id="A0A0R1K5B7"/>
<dbReference type="OrthoDB" id="3233189at2"/>
<dbReference type="RefSeq" id="WP_025025018.1">
    <property type="nucleotide sequence ID" value="NZ_AZDZ01000022.1"/>
</dbReference>